<comment type="caution">
    <text evidence="3">The sequence shown here is derived from an EMBL/GenBank/DDBJ whole genome shotgun (WGS) entry which is preliminary data.</text>
</comment>
<dbReference type="PROSITE" id="PS50110">
    <property type="entry name" value="RESPONSE_REGULATORY"/>
    <property type="match status" value="1"/>
</dbReference>
<dbReference type="InterPro" id="IPR011006">
    <property type="entry name" value="CheY-like_superfamily"/>
</dbReference>
<feature type="modified residue" description="4-aspartylphosphate" evidence="1">
    <location>
        <position position="88"/>
    </location>
</feature>
<reference evidence="3 4" key="1">
    <citation type="submission" date="2017-01" db="EMBL/GenBank/DDBJ databases">
        <title>The cable genome- insights into the physiology and evolution of filamentous bacteria capable of sulfide oxidation via long distance electron transfer.</title>
        <authorList>
            <person name="Schreiber L."/>
            <person name="Bjerg J.T."/>
            <person name="Boggild A."/>
            <person name="Van De Vossenberg J."/>
            <person name="Meysman F."/>
            <person name="Nielsen L.P."/>
            <person name="Schramm A."/>
            <person name="Kjeldsen K.U."/>
        </authorList>
    </citation>
    <scope>NUCLEOTIDE SEQUENCE [LARGE SCALE GENOMIC DNA]</scope>
    <source>
        <strain evidence="3">A1</strain>
    </source>
</reference>
<protein>
    <recommendedName>
        <fullName evidence="2">Response regulatory domain-containing protein</fullName>
    </recommendedName>
</protein>
<evidence type="ECO:0000313" key="4">
    <source>
        <dbReference type="Proteomes" id="UP000288086"/>
    </source>
</evidence>
<accession>A0A444J6Y2</accession>
<keyword evidence="4" id="KW-1185">Reference proteome</keyword>
<dbReference type="EMBL" id="MTKP01000110">
    <property type="protein sequence ID" value="RWX48789.1"/>
    <property type="molecule type" value="Genomic_DNA"/>
</dbReference>
<feature type="non-terminal residue" evidence="3">
    <location>
        <position position="208"/>
    </location>
</feature>
<dbReference type="SUPFAM" id="SSF52172">
    <property type="entry name" value="CheY-like"/>
    <property type="match status" value="1"/>
</dbReference>
<sequence>MPILSILSPPFPAQLPRTWSEERNKLLHCSHMNNYRIITTDDSLFETVSASINSLKRPDRELGVERLTSFDEAVDYISTELPEIIFIDFSESSIDGFALLDVIMQDQWLLHTGIIAFSKTPKDTERIEAIQGANIIVAIEETQIKASLSKIISIIMNNRRILFQHGLGMNIVENISGAFELNNDQLEVKCYANLIANFLFNTKKIDRK</sequence>
<dbReference type="GO" id="GO:0000160">
    <property type="term" value="P:phosphorelay signal transduction system"/>
    <property type="evidence" value="ECO:0007669"/>
    <property type="project" value="InterPro"/>
</dbReference>
<keyword evidence="1" id="KW-0597">Phosphoprotein</keyword>
<dbReference type="AlphaFoldDB" id="A0A444J6Y2"/>
<feature type="domain" description="Response regulatory" evidence="2">
    <location>
        <begin position="36"/>
        <end position="156"/>
    </location>
</feature>
<dbReference type="Proteomes" id="UP000288086">
    <property type="component" value="Unassembled WGS sequence"/>
</dbReference>
<evidence type="ECO:0000313" key="3">
    <source>
        <dbReference type="EMBL" id="RWX48789.1"/>
    </source>
</evidence>
<evidence type="ECO:0000256" key="1">
    <source>
        <dbReference type="PROSITE-ProRule" id="PRU00169"/>
    </source>
</evidence>
<proteinExistence type="predicted"/>
<dbReference type="Gene3D" id="3.40.50.2300">
    <property type="match status" value="1"/>
</dbReference>
<name>A0A444J6Y2_9BACT</name>
<organism evidence="3 4">
    <name type="scientific">Candidatus Electrothrix communis</name>
    <dbReference type="NCBI Taxonomy" id="1859133"/>
    <lineage>
        <taxon>Bacteria</taxon>
        <taxon>Pseudomonadati</taxon>
        <taxon>Thermodesulfobacteriota</taxon>
        <taxon>Desulfobulbia</taxon>
        <taxon>Desulfobulbales</taxon>
        <taxon>Desulfobulbaceae</taxon>
        <taxon>Candidatus Electrothrix</taxon>
    </lineage>
</organism>
<dbReference type="InterPro" id="IPR001789">
    <property type="entry name" value="Sig_transdc_resp-reg_receiver"/>
</dbReference>
<gene>
    <name evidence="3" type="ORF">VT98_11103</name>
</gene>
<evidence type="ECO:0000259" key="2">
    <source>
        <dbReference type="PROSITE" id="PS50110"/>
    </source>
</evidence>